<evidence type="ECO:0000256" key="7">
    <source>
        <dbReference type="SAM" id="MobiDB-lite"/>
    </source>
</evidence>
<proteinExistence type="evidence at transcript level"/>
<dbReference type="Pfam" id="PF05890">
    <property type="entry name" value="Ebp2"/>
    <property type="match status" value="1"/>
</dbReference>
<comment type="function">
    <text evidence="1">Required for the processing of the 27S pre-rRNA.</text>
</comment>
<dbReference type="PANTHER" id="PTHR13028:SF0">
    <property type="entry name" value="RRNA-PROCESSING PROTEIN EBP2-RELATED"/>
    <property type="match status" value="1"/>
</dbReference>
<keyword evidence="4" id="KW-0690">Ribosome biogenesis</keyword>
<evidence type="ECO:0000256" key="6">
    <source>
        <dbReference type="ARBA" id="ARBA00023242"/>
    </source>
</evidence>
<dbReference type="GO" id="GO:0042273">
    <property type="term" value="P:ribosomal large subunit biogenesis"/>
    <property type="evidence" value="ECO:0007669"/>
    <property type="project" value="TreeGrafter"/>
</dbReference>
<feature type="compositionally biased region" description="Basic residues" evidence="7">
    <location>
        <begin position="287"/>
        <end position="316"/>
    </location>
</feature>
<organism evidence="8">
    <name type="scientific">Amblyomma parvum</name>
    <name type="common">South American tick</name>
    <dbReference type="NCBI Taxonomy" id="251391"/>
    <lineage>
        <taxon>Eukaryota</taxon>
        <taxon>Metazoa</taxon>
        <taxon>Ecdysozoa</taxon>
        <taxon>Arthropoda</taxon>
        <taxon>Chelicerata</taxon>
        <taxon>Arachnida</taxon>
        <taxon>Acari</taxon>
        <taxon>Parasitiformes</taxon>
        <taxon>Ixodida</taxon>
        <taxon>Ixodoidea</taxon>
        <taxon>Ixodidae</taxon>
        <taxon>Amblyomminae</taxon>
        <taxon>Amblyomma</taxon>
    </lineage>
</organism>
<dbReference type="GO" id="GO:0030687">
    <property type="term" value="C:preribosome, large subunit precursor"/>
    <property type="evidence" value="ECO:0007669"/>
    <property type="project" value="TreeGrafter"/>
</dbReference>
<evidence type="ECO:0000256" key="4">
    <source>
        <dbReference type="ARBA" id="ARBA00022517"/>
    </source>
</evidence>
<accession>A0A023FVC9</accession>
<evidence type="ECO:0000313" key="8">
    <source>
        <dbReference type="EMBL" id="JAC25826.1"/>
    </source>
</evidence>
<keyword evidence="5" id="KW-0175">Coiled coil</keyword>
<evidence type="ECO:0000256" key="2">
    <source>
        <dbReference type="ARBA" id="ARBA00004604"/>
    </source>
</evidence>
<dbReference type="GO" id="GO:0006364">
    <property type="term" value="P:rRNA processing"/>
    <property type="evidence" value="ECO:0007669"/>
    <property type="project" value="TreeGrafter"/>
</dbReference>
<evidence type="ECO:0000256" key="1">
    <source>
        <dbReference type="ARBA" id="ARBA00003387"/>
    </source>
</evidence>
<feature type="non-terminal residue" evidence="8">
    <location>
        <position position="1"/>
    </location>
</feature>
<dbReference type="PANTHER" id="PTHR13028">
    <property type="entry name" value="RRNA PROCESSING PROTEIN EBNA1-BINDING PROTEIN-RELATED"/>
    <property type="match status" value="1"/>
</dbReference>
<dbReference type="GO" id="GO:0034399">
    <property type="term" value="C:nuclear periphery"/>
    <property type="evidence" value="ECO:0007669"/>
    <property type="project" value="TreeGrafter"/>
</dbReference>
<dbReference type="GO" id="GO:0005730">
    <property type="term" value="C:nucleolus"/>
    <property type="evidence" value="ECO:0007669"/>
    <property type="project" value="UniProtKB-SubCell"/>
</dbReference>
<protein>
    <submittedName>
        <fullName evidence="8">Putative nucleolar protein-like/ebna1-binding protein</fullName>
    </submittedName>
</protein>
<sequence length="316" mass="35823">PVSLTDDRPTDDSLLAPALRAQLQESLAKGELKPGLYAIAPHVKKEFINNTAALKQKLAEMELDLDWVETLTTVNGLAPLTPELSEQFGDMELQKNRKGTVIMGSNEDPVHHDFKREMAFYRQAQAAVLEGIPRLHQLGVVTRRPDDYFAQMAKSDTHMTKVREKLLTKKVALERSEKARKLRELKKFGKKVQVEVMQQRQKEKREMMENLKKFKKGQGSLDFLENTGKPKGPKPAGAGSQPGKGKRLSKSQLKRQYKDKKYGYGGQRKRSKFNTASSSADVESFSRKKHNMAPGAGKKRPGKARRQNMKNKQRRK</sequence>
<evidence type="ECO:0000256" key="3">
    <source>
        <dbReference type="ARBA" id="ARBA00007336"/>
    </source>
</evidence>
<comment type="similarity">
    <text evidence="3">Belongs to the EBP2 family.</text>
</comment>
<keyword evidence="6" id="KW-0539">Nucleus</keyword>
<feature type="compositionally biased region" description="Basic residues" evidence="7">
    <location>
        <begin position="244"/>
        <end position="258"/>
    </location>
</feature>
<dbReference type="EMBL" id="GBBL01001494">
    <property type="protein sequence ID" value="JAC25826.1"/>
    <property type="molecule type" value="mRNA"/>
</dbReference>
<name>A0A023FVC9_AMBPA</name>
<dbReference type="AlphaFoldDB" id="A0A023FVC9"/>
<comment type="subcellular location">
    <subcellularLocation>
        <location evidence="2">Nucleus</location>
        <location evidence="2">Nucleolus</location>
    </subcellularLocation>
</comment>
<dbReference type="InterPro" id="IPR008610">
    <property type="entry name" value="Ebp2"/>
</dbReference>
<feature type="region of interest" description="Disordered" evidence="7">
    <location>
        <begin position="214"/>
        <end position="316"/>
    </location>
</feature>
<evidence type="ECO:0000256" key="5">
    <source>
        <dbReference type="ARBA" id="ARBA00023054"/>
    </source>
</evidence>
<reference evidence="8" key="1">
    <citation type="submission" date="2014-03" db="EMBL/GenBank/DDBJ databases">
        <title>The sialotranscriptome of Amblyomma triste, Amblyomma parvum and Amblyomma cajennense ticks, uncovered by 454-based RNA-seq.</title>
        <authorList>
            <person name="Garcia G.R."/>
            <person name="Gardinassi L.G."/>
            <person name="Ribeiro J.M."/>
            <person name="Anatrielo E."/>
            <person name="Ferreira B.R."/>
            <person name="Moreira H.N."/>
            <person name="Mafra C."/>
            <person name="Olegario M.M."/>
            <person name="Szabo P.J."/>
            <person name="Miranda-Santos I.K."/>
            <person name="Maruyama S.R."/>
        </authorList>
    </citation>
    <scope>NUCLEOTIDE SEQUENCE</scope>
    <source>
        <strain evidence="8">Araguapaz</strain>
        <tissue evidence="8">Salivary glands</tissue>
    </source>
</reference>
<feature type="compositionally biased region" description="Low complexity" evidence="7">
    <location>
        <begin position="234"/>
        <end position="243"/>
    </location>
</feature>